<keyword evidence="2" id="KW-1185">Reference proteome</keyword>
<dbReference type="Proteomes" id="UP000825381">
    <property type="component" value="Chromosome"/>
</dbReference>
<reference evidence="1 2" key="1">
    <citation type="submission" date="2021-07" db="EMBL/GenBank/DDBJ databases">
        <title>Flavobacterium WSW3-B6 sp.nov, isolated from seaweed.</title>
        <authorList>
            <person name="Muhammad N."/>
            <person name="Ho H."/>
            <person name="Lee Y.-J."/>
            <person name="Nguyen T."/>
            <person name="Ho J."/>
            <person name="Kim S.-G."/>
        </authorList>
    </citation>
    <scope>NUCLEOTIDE SEQUENCE [LARGE SCALE GENOMIC DNA]</scope>
    <source>
        <strain evidence="1 2">WSW3-B6</strain>
    </source>
</reference>
<dbReference type="RefSeq" id="WP_220639561.1">
    <property type="nucleotide sequence ID" value="NZ_CP080429.1"/>
</dbReference>
<evidence type="ECO:0000313" key="1">
    <source>
        <dbReference type="EMBL" id="QYJ67214.1"/>
    </source>
</evidence>
<proteinExistence type="predicted"/>
<organism evidence="1 2">
    <name type="scientific">Flavobacterium litorale</name>
    <dbReference type="NCBI Taxonomy" id="2856519"/>
    <lineage>
        <taxon>Bacteria</taxon>
        <taxon>Pseudomonadati</taxon>
        <taxon>Bacteroidota</taxon>
        <taxon>Flavobacteriia</taxon>
        <taxon>Flavobacteriales</taxon>
        <taxon>Flavobacteriaceae</taxon>
        <taxon>Flavobacterium</taxon>
    </lineage>
</organism>
<gene>
    <name evidence="1" type="ORF">K1I41_06460</name>
</gene>
<accession>A0ABX8V2Z0</accession>
<evidence type="ECO:0000313" key="2">
    <source>
        <dbReference type="Proteomes" id="UP000825381"/>
    </source>
</evidence>
<sequence length="187" mass="21661">MNITLYNKIAYSSGCRDSREEVANMVLNDKSLLADLVHVALDTTDKHHHRACWILELVCEAKITWLKEYLPHFCSKLSYLKNESAIRPMGKICLFAVKQNDKNSGFISEEELQQITEVCFDWLITPNRKVGAKYYAIHTLYILGKNNNWIYPELRPILEQGFNEHTAAYKIAARDILRKIDSANNKR</sequence>
<dbReference type="EMBL" id="CP080429">
    <property type="protein sequence ID" value="QYJ67214.1"/>
    <property type="molecule type" value="Genomic_DNA"/>
</dbReference>
<protein>
    <recommendedName>
        <fullName evidence="3">Adenylosuccinate lyase</fullName>
    </recommendedName>
</protein>
<evidence type="ECO:0008006" key="3">
    <source>
        <dbReference type="Google" id="ProtNLM"/>
    </source>
</evidence>
<name>A0ABX8V2Z0_9FLAO</name>